<evidence type="ECO:0000313" key="3">
    <source>
        <dbReference type="Proteomes" id="UP000267464"/>
    </source>
</evidence>
<feature type="transmembrane region" description="Helical" evidence="1">
    <location>
        <begin position="37"/>
        <end position="59"/>
    </location>
</feature>
<evidence type="ECO:0000313" key="2">
    <source>
        <dbReference type="EMBL" id="RQP21543.1"/>
    </source>
</evidence>
<protein>
    <submittedName>
        <fullName evidence="2">Uncharacterized protein</fullName>
    </submittedName>
</protein>
<dbReference type="AlphaFoldDB" id="A0A3N7HJ57"/>
<keyword evidence="1" id="KW-1133">Transmembrane helix</keyword>
<dbReference type="Proteomes" id="UP000267464">
    <property type="component" value="Unassembled WGS sequence"/>
</dbReference>
<gene>
    <name evidence="2" type="ORF">DZC73_26875</name>
</gene>
<organism evidence="2 3">
    <name type="scientific">Piscinibacter terrae</name>
    <dbReference type="NCBI Taxonomy" id="2496871"/>
    <lineage>
        <taxon>Bacteria</taxon>
        <taxon>Pseudomonadati</taxon>
        <taxon>Pseudomonadota</taxon>
        <taxon>Betaproteobacteria</taxon>
        <taxon>Burkholderiales</taxon>
        <taxon>Sphaerotilaceae</taxon>
        <taxon>Piscinibacter</taxon>
    </lineage>
</organism>
<proteinExistence type="predicted"/>
<sequence length="61" mass="7015">MTIFRVIVFFLLVAGLLCLAMYVGTKQKKWRRMGLMLIKWTVIAALGFFAVLLLERLAIIL</sequence>
<feature type="transmembrane region" description="Helical" evidence="1">
    <location>
        <begin position="6"/>
        <end position="25"/>
    </location>
</feature>
<keyword evidence="1" id="KW-0812">Transmembrane</keyword>
<dbReference type="EMBL" id="QUSW01000010">
    <property type="protein sequence ID" value="RQP21543.1"/>
    <property type="molecule type" value="Genomic_DNA"/>
</dbReference>
<name>A0A3N7HJ57_9BURK</name>
<accession>A0A3N7HJ57</accession>
<dbReference type="RefSeq" id="WP_124543483.1">
    <property type="nucleotide sequence ID" value="NZ_QUSW01000010.1"/>
</dbReference>
<dbReference type="OrthoDB" id="8689387at2"/>
<keyword evidence="3" id="KW-1185">Reference proteome</keyword>
<reference evidence="2 3" key="1">
    <citation type="submission" date="2018-08" db="EMBL/GenBank/DDBJ databases">
        <authorList>
            <person name="Khan S.A."/>
            <person name="Jeon C.O."/>
            <person name="Chun B.H."/>
            <person name="Jeong S.E."/>
        </authorList>
    </citation>
    <scope>NUCLEOTIDE SEQUENCE [LARGE SCALE GENOMIC DNA]</scope>
    <source>
        <strain evidence="2 3">S-16</strain>
    </source>
</reference>
<reference evidence="2 3" key="2">
    <citation type="submission" date="2018-12" db="EMBL/GenBank/DDBJ databases">
        <title>Rhizobacter gummiphilus sp. nov., a rubber-degrading bacterium isolated from the soil of a botanical garden in Japan.</title>
        <authorList>
            <person name="Shunsuke S.S."/>
        </authorList>
    </citation>
    <scope>NUCLEOTIDE SEQUENCE [LARGE SCALE GENOMIC DNA]</scope>
    <source>
        <strain evidence="2 3">S-16</strain>
    </source>
</reference>
<keyword evidence="1" id="KW-0472">Membrane</keyword>
<comment type="caution">
    <text evidence="2">The sequence shown here is derived from an EMBL/GenBank/DDBJ whole genome shotgun (WGS) entry which is preliminary data.</text>
</comment>
<evidence type="ECO:0000256" key="1">
    <source>
        <dbReference type="SAM" id="Phobius"/>
    </source>
</evidence>